<dbReference type="FunFam" id="2.10.110.10:FF:000002">
    <property type="entry name" value="LIM domain and actin-binding 1"/>
    <property type="match status" value="1"/>
</dbReference>
<evidence type="ECO:0000256" key="3">
    <source>
        <dbReference type="ARBA" id="ARBA00023038"/>
    </source>
</evidence>
<dbReference type="Proteomes" id="UP001372834">
    <property type="component" value="Unassembled WGS sequence"/>
</dbReference>
<dbReference type="InterPro" id="IPR001781">
    <property type="entry name" value="Znf_LIM"/>
</dbReference>
<dbReference type="SMART" id="SM00132">
    <property type="entry name" value="LIM"/>
    <property type="match status" value="1"/>
</dbReference>
<dbReference type="AlphaFoldDB" id="A0AAN8S9M3"/>
<dbReference type="Pfam" id="PF00412">
    <property type="entry name" value="LIM"/>
    <property type="match status" value="1"/>
</dbReference>
<protein>
    <recommendedName>
        <fullName evidence="5">LIM zinc-binding domain-containing protein</fullName>
    </recommendedName>
</protein>
<keyword evidence="2 4" id="KW-0862">Zinc</keyword>
<keyword evidence="3 4" id="KW-0440">LIM domain</keyword>
<name>A0AAN8S9M3_POLSC</name>
<dbReference type="Gene3D" id="2.10.110.10">
    <property type="entry name" value="Cysteine Rich Protein"/>
    <property type="match status" value="1"/>
</dbReference>
<organism evidence="6 7">
    <name type="scientific">Polyplax serrata</name>
    <name type="common">Common mouse louse</name>
    <dbReference type="NCBI Taxonomy" id="468196"/>
    <lineage>
        <taxon>Eukaryota</taxon>
        <taxon>Metazoa</taxon>
        <taxon>Ecdysozoa</taxon>
        <taxon>Arthropoda</taxon>
        <taxon>Hexapoda</taxon>
        <taxon>Insecta</taxon>
        <taxon>Pterygota</taxon>
        <taxon>Neoptera</taxon>
        <taxon>Paraneoptera</taxon>
        <taxon>Psocodea</taxon>
        <taxon>Troctomorpha</taxon>
        <taxon>Phthiraptera</taxon>
        <taxon>Anoplura</taxon>
        <taxon>Polyplacidae</taxon>
        <taxon>Polyplax</taxon>
    </lineage>
</organism>
<evidence type="ECO:0000256" key="4">
    <source>
        <dbReference type="PROSITE-ProRule" id="PRU00125"/>
    </source>
</evidence>
<dbReference type="GO" id="GO:0046872">
    <property type="term" value="F:metal ion binding"/>
    <property type="evidence" value="ECO:0007669"/>
    <property type="project" value="UniProtKB-KW"/>
</dbReference>
<evidence type="ECO:0000313" key="7">
    <source>
        <dbReference type="Proteomes" id="UP001372834"/>
    </source>
</evidence>
<evidence type="ECO:0000313" key="6">
    <source>
        <dbReference type="EMBL" id="KAK6632578.1"/>
    </source>
</evidence>
<dbReference type="EMBL" id="JAWJWE010000007">
    <property type="protein sequence ID" value="KAK6632578.1"/>
    <property type="molecule type" value="Genomic_DNA"/>
</dbReference>
<accession>A0AAN8S9M3</accession>
<feature type="domain" description="LIM zinc-binding" evidence="5">
    <location>
        <begin position="3"/>
        <end position="63"/>
    </location>
</feature>
<keyword evidence="1 4" id="KW-0479">Metal-binding</keyword>
<comment type="caution">
    <text evidence="6">The sequence shown here is derived from an EMBL/GenBank/DDBJ whole genome shotgun (WGS) entry which is preliminary data.</text>
</comment>
<dbReference type="SUPFAM" id="SSF57716">
    <property type="entry name" value="Glucocorticoid receptor-like (DNA-binding domain)"/>
    <property type="match status" value="2"/>
</dbReference>
<dbReference type="PANTHER" id="PTHR24206">
    <property type="entry name" value="OS06G0237300 PROTEIN"/>
    <property type="match status" value="1"/>
</dbReference>
<dbReference type="PROSITE" id="PS50023">
    <property type="entry name" value="LIM_DOMAIN_2"/>
    <property type="match status" value="1"/>
</dbReference>
<reference evidence="6 7" key="1">
    <citation type="submission" date="2023-10" db="EMBL/GenBank/DDBJ databases">
        <title>Genomes of two closely related lineages of the louse Polyplax serrata with different host specificities.</title>
        <authorList>
            <person name="Martinu J."/>
            <person name="Tarabai H."/>
            <person name="Stefka J."/>
            <person name="Hypsa V."/>
        </authorList>
    </citation>
    <scope>NUCLEOTIDE SEQUENCE [LARGE SCALE GENOMIC DNA]</scope>
    <source>
        <strain evidence="6">HR10_N</strain>
    </source>
</reference>
<evidence type="ECO:0000256" key="1">
    <source>
        <dbReference type="ARBA" id="ARBA00022723"/>
    </source>
</evidence>
<evidence type="ECO:0000259" key="5">
    <source>
        <dbReference type="PROSITE" id="PS50023"/>
    </source>
</evidence>
<dbReference type="PROSITE" id="PS00478">
    <property type="entry name" value="LIM_DOMAIN_1"/>
    <property type="match status" value="1"/>
</dbReference>
<sequence length="86" mass="10084">MAELCDVCKRRVYQLEKVETSGKIFHKACFRCMQCNCLLRMETFTLNCGNLYCMPHFKQKFISKGNYDEGFGVDQHKAKWPTVTSF</sequence>
<evidence type="ECO:0000256" key="2">
    <source>
        <dbReference type="ARBA" id="ARBA00022833"/>
    </source>
</evidence>
<gene>
    <name evidence="6" type="ORF">RUM43_013346</name>
</gene>
<dbReference type="CDD" id="cd09358">
    <property type="entry name" value="LIM_Mical_like"/>
    <property type="match status" value="1"/>
</dbReference>
<proteinExistence type="predicted"/>